<dbReference type="Proteomes" id="UP000661607">
    <property type="component" value="Unassembled WGS sequence"/>
</dbReference>
<evidence type="ECO:0000259" key="3">
    <source>
        <dbReference type="Pfam" id="PF13449"/>
    </source>
</evidence>
<dbReference type="Pfam" id="PF13449">
    <property type="entry name" value="Phytase-like"/>
    <property type="match status" value="1"/>
</dbReference>
<evidence type="ECO:0000256" key="1">
    <source>
        <dbReference type="SAM" id="MobiDB-lite"/>
    </source>
</evidence>
<keyword evidence="5" id="KW-1185">Reference proteome</keyword>
<proteinExistence type="predicted"/>
<evidence type="ECO:0000313" key="5">
    <source>
        <dbReference type="Proteomes" id="UP000661607"/>
    </source>
</evidence>
<evidence type="ECO:0000313" key="4">
    <source>
        <dbReference type="EMBL" id="MBE1563839.1"/>
    </source>
</evidence>
<feature type="region of interest" description="Disordered" evidence="1">
    <location>
        <begin position="199"/>
        <end position="218"/>
    </location>
</feature>
<organism evidence="4 5">
    <name type="scientific">Nonomuraea africana</name>
    <dbReference type="NCBI Taxonomy" id="46171"/>
    <lineage>
        <taxon>Bacteria</taxon>
        <taxon>Bacillati</taxon>
        <taxon>Actinomycetota</taxon>
        <taxon>Actinomycetes</taxon>
        <taxon>Streptosporangiales</taxon>
        <taxon>Streptosporangiaceae</taxon>
        <taxon>Nonomuraea</taxon>
    </lineage>
</organism>
<comment type="caution">
    <text evidence="4">The sequence shown here is derived from an EMBL/GenBank/DDBJ whole genome shotgun (WGS) entry which is preliminary data.</text>
</comment>
<feature type="chain" id="PRO_5045400926" description="Phytase-like domain-containing protein" evidence="2">
    <location>
        <begin position="25"/>
        <end position="394"/>
    </location>
</feature>
<feature type="domain" description="Phytase-like" evidence="3">
    <location>
        <begin position="75"/>
        <end position="361"/>
    </location>
</feature>
<feature type="signal peptide" evidence="2">
    <location>
        <begin position="1"/>
        <end position="24"/>
    </location>
</feature>
<reference evidence="4 5" key="1">
    <citation type="submission" date="2020-10" db="EMBL/GenBank/DDBJ databases">
        <title>Sequencing the genomes of 1000 actinobacteria strains.</title>
        <authorList>
            <person name="Klenk H.-P."/>
        </authorList>
    </citation>
    <scope>NUCLEOTIDE SEQUENCE [LARGE SCALE GENOMIC DNA]</scope>
    <source>
        <strain evidence="4 5">DSM 43748</strain>
    </source>
</reference>
<sequence>MRRIAMMMCAGALALGLAAPAASAEREPRPGEYGRATLTGFAALPARTFVPGSEASGAQLGTAPINGITPPFPGQPVQGFSGIARRGDGSFDVLSDNGFGAKANSADFLLRVHQIKPDFGARAVRVLGGFDLSDPRGLVPFALTRADRKLTGADFDVESIVRALDGTYWIGDEFGPFLLHVNERGELVDAPIELPGVRAPENPNLSGAQPNLRSSKGFEGMARSVDGRRLYPLLEGTVTGDPQGTLRMLEFDLRKRAYTERRWTYRLDDPSHAIGDAIAVDRHRFLIIERDNLQGDAAKAKRVYLADTRDRDGYGALDKTLVADLLDLAAPDGTFRFPFQTIEDVIILDDRTLGLLNDNNFPFSAGRTAGRPDDNEFITVRLTRPLDADPRVYR</sequence>
<dbReference type="RefSeq" id="WP_225958905.1">
    <property type="nucleotide sequence ID" value="NZ_BAAASY010000024.1"/>
</dbReference>
<evidence type="ECO:0000256" key="2">
    <source>
        <dbReference type="SAM" id="SignalP"/>
    </source>
</evidence>
<gene>
    <name evidence="4" type="ORF">H4W81_006618</name>
</gene>
<name>A0ABR9KP82_9ACTN</name>
<dbReference type="InterPro" id="IPR027372">
    <property type="entry name" value="Phytase-like_dom"/>
</dbReference>
<feature type="compositionally biased region" description="Polar residues" evidence="1">
    <location>
        <begin position="203"/>
        <end position="214"/>
    </location>
</feature>
<dbReference type="PANTHER" id="PTHR37957:SF1">
    <property type="entry name" value="PHYTASE-LIKE DOMAIN-CONTAINING PROTEIN"/>
    <property type="match status" value="1"/>
</dbReference>
<dbReference type="PANTHER" id="PTHR37957">
    <property type="entry name" value="BLR7070 PROTEIN"/>
    <property type="match status" value="1"/>
</dbReference>
<dbReference type="EMBL" id="JADBEF010000001">
    <property type="protein sequence ID" value="MBE1563839.1"/>
    <property type="molecule type" value="Genomic_DNA"/>
</dbReference>
<protein>
    <recommendedName>
        <fullName evidence="3">Phytase-like domain-containing protein</fullName>
    </recommendedName>
</protein>
<accession>A0ABR9KP82</accession>
<keyword evidence="2" id="KW-0732">Signal</keyword>